<dbReference type="EC" id="1.8.1.9" evidence="6"/>
<sequence>MRNIIIIGSGPAGWTAALYAARADLAPLLFEGLEPGGQLTTTTDVENFPGFPKGVLGPELMELFAAQAKRFGTDVIREDVKRLTVNKDGTFTVTAAGNDEQAKTVILSMGATARRLGLESEKAFYGKGVSACATCDGFFFKGKDVIVVGGGDSAMEEANFLTRFAASVTIVHRRDAFRASKIMQERTMKNPKIKVIWNSEVAEIMGVLAGKVTGVKLHSTVDGSIADMPIDGVFAAIGHEPNSGLVKGLLDLDEKGYVKVTPGTSKTKVPGLFACGDLQDPHYRQAVTAAGTGCMAALDAEKYLASRE</sequence>
<dbReference type="GO" id="GO:0004791">
    <property type="term" value="F:thioredoxin-disulfide reductase (NADPH) activity"/>
    <property type="evidence" value="ECO:0007669"/>
    <property type="project" value="UniProtKB-UniRule"/>
</dbReference>
<keyword evidence="7" id="KW-0521">NADP</keyword>
<dbReference type="PRINTS" id="PR00368">
    <property type="entry name" value="FADPNR"/>
</dbReference>
<dbReference type="PRINTS" id="PR00469">
    <property type="entry name" value="PNDRDTASEII"/>
</dbReference>
<evidence type="ECO:0000259" key="8">
    <source>
        <dbReference type="Pfam" id="PF07992"/>
    </source>
</evidence>
<accession>A0A1F7UL11</accession>
<evidence type="ECO:0000256" key="5">
    <source>
        <dbReference type="ARBA" id="ARBA00023284"/>
    </source>
</evidence>
<gene>
    <name evidence="9" type="ORF">A3E39_02700</name>
</gene>
<comment type="similarity">
    <text evidence="6">Belongs to the class-II pyridine nucleotide-disulfide oxidoreductase family.</text>
</comment>
<dbReference type="Pfam" id="PF07992">
    <property type="entry name" value="Pyr_redox_2"/>
    <property type="match status" value="1"/>
</dbReference>
<dbReference type="InterPro" id="IPR050097">
    <property type="entry name" value="Ferredoxin-NADP_redctase_2"/>
</dbReference>
<dbReference type="STRING" id="1802399.A3E39_02700"/>
<keyword evidence="1 6" id="KW-0285">Flavoprotein</keyword>
<dbReference type="NCBIfam" id="TIGR01292">
    <property type="entry name" value="TRX_reduct"/>
    <property type="match status" value="1"/>
</dbReference>
<evidence type="ECO:0000256" key="4">
    <source>
        <dbReference type="ARBA" id="ARBA00023157"/>
    </source>
</evidence>
<keyword evidence="4" id="KW-1015">Disulfide bond</keyword>
<comment type="caution">
    <text evidence="9">The sequence shown here is derived from an EMBL/GenBank/DDBJ whole genome shotgun (WGS) entry which is preliminary data.</text>
</comment>
<dbReference type="AlphaFoldDB" id="A0A1F7UL11"/>
<reference evidence="9 10" key="1">
    <citation type="journal article" date="2016" name="Nat. Commun.">
        <title>Thousands of microbial genomes shed light on interconnected biogeochemical processes in an aquifer system.</title>
        <authorList>
            <person name="Anantharaman K."/>
            <person name="Brown C.T."/>
            <person name="Hug L.A."/>
            <person name="Sharon I."/>
            <person name="Castelle C.J."/>
            <person name="Probst A.J."/>
            <person name="Thomas B.C."/>
            <person name="Singh A."/>
            <person name="Wilkins M.J."/>
            <person name="Karaoz U."/>
            <person name="Brodie E.L."/>
            <person name="Williams K.H."/>
            <person name="Hubbard S.S."/>
            <person name="Banfield J.F."/>
        </authorList>
    </citation>
    <scope>NUCLEOTIDE SEQUENCE [LARGE SCALE GENOMIC DNA]</scope>
</reference>
<evidence type="ECO:0000256" key="7">
    <source>
        <dbReference type="RuleBase" id="RU003881"/>
    </source>
</evidence>
<dbReference type="Gene3D" id="3.50.50.60">
    <property type="entry name" value="FAD/NAD(P)-binding domain"/>
    <property type="match status" value="2"/>
</dbReference>
<keyword evidence="3 6" id="KW-0560">Oxidoreductase</keyword>
<evidence type="ECO:0000313" key="10">
    <source>
        <dbReference type="Proteomes" id="UP000176603"/>
    </source>
</evidence>
<dbReference type="GO" id="GO:0019430">
    <property type="term" value="P:removal of superoxide radicals"/>
    <property type="evidence" value="ECO:0007669"/>
    <property type="project" value="UniProtKB-UniRule"/>
</dbReference>
<keyword evidence="5 6" id="KW-0676">Redox-active center</keyword>
<evidence type="ECO:0000256" key="1">
    <source>
        <dbReference type="ARBA" id="ARBA00022630"/>
    </source>
</evidence>
<dbReference type="InterPro" id="IPR023753">
    <property type="entry name" value="FAD/NAD-binding_dom"/>
</dbReference>
<evidence type="ECO:0000256" key="6">
    <source>
        <dbReference type="RuleBase" id="RU003880"/>
    </source>
</evidence>
<dbReference type="InterPro" id="IPR036188">
    <property type="entry name" value="FAD/NAD-bd_sf"/>
</dbReference>
<comment type="cofactor">
    <cofactor evidence="7">
        <name>FAD</name>
        <dbReference type="ChEBI" id="CHEBI:57692"/>
    </cofactor>
    <text evidence="7">Binds 1 FAD per subunit.</text>
</comment>
<evidence type="ECO:0000313" key="9">
    <source>
        <dbReference type="EMBL" id="OGL78387.1"/>
    </source>
</evidence>
<dbReference type="Proteomes" id="UP000176603">
    <property type="component" value="Unassembled WGS sequence"/>
</dbReference>
<comment type="catalytic activity">
    <reaction evidence="6">
        <text>[thioredoxin]-dithiol + NADP(+) = [thioredoxin]-disulfide + NADPH + H(+)</text>
        <dbReference type="Rhea" id="RHEA:20345"/>
        <dbReference type="Rhea" id="RHEA-COMP:10698"/>
        <dbReference type="Rhea" id="RHEA-COMP:10700"/>
        <dbReference type="ChEBI" id="CHEBI:15378"/>
        <dbReference type="ChEBI" id="CHEBI:29950"/>
        <dbReference type="ChEBI" id="CHEBI:50058"/>
        <dbReference type="ChEBI" id="CHEBI:57783"/>
        <dbReference type="ChEBI" id="CHEBI:58349"/>
        <dbReference type="EC" id="1.8.1.9"/>
    </reaction>
</comment>
<dbReference type="InterPro" id="IPR008255">
    <property type="entry name" value="Pyr_nucl-diS_OxRdtase_2_AS"/>
</dbReference>
<dbReference type="PANTHER" id="PTHR48105">
    <property type="entry name" value="THIOREDOXIN REDUCTASE 1-RELATED-RELATED"/>
    <property type="match status" value="1"/>
</dbReference>
<proteinExistence type="inferred from homology"/>
<organism evidence="9 10">
    <name type="scientific">Candidatus Uhrbacteria bacterium RIFCSPHIGHO2_12_FULL_60_25</name>
    <dbReference type="NCBI Taxonomy" id="1802399"/>
    <lineage>
        <taxon>Bacteria</taxon>
        <taxon>Candidatus Uhriibacteriota</taxon>
    </lineage>
</organism>
<dbReference type="PROSITE" id="PS00573">
    <property type="entry name" value="PYRIDINE_REDOX_2"/>
    <property type="match status" value="1"/>
</dbReference>
<evidence type="ECO:0000256" key="3">
    <source>
        <dbReference type="ARBA" id="ARBA00023002"/>
    </source>
</evidence>
<dbReference type="InterPro" id="IPR005982">
    <property type="entry name" value="Thioredox_Rdtase"/>
</dbReference>
<comment type="subunit">
    <text evidence="6">Homodimer.</text>
</comment>
<evidence type="ECO:0000256" key="2">
    <source>
        <dbReference type="ARBA" id="ARBA00022827"/>
    </source>
</evidence>
<protein>
    <recommendedName>
        <fullName evidence="6">Thioredoxin reductase</fullName>
        <ecNumber evidence="6">1.8.1.9</ecNumber>
    </recommendedName>
</protein>
<name>A0A1F7UL11_9BACT</name>
<dbReference type="SUPFAM" id="SSF51905">
    <property type="entry name" value="FAD/NAD(P)-binding domain"/>
    <property type="match status" value="1"/>
</dbReference>
<dbReference type="EMBL" id="MGEH01000032">
    <property type="protein sequence ID" value="OGL78387.1"/>
    <property type="molecule type" value="Genomic_DNA"/>
</dbReference>
<keyword evidence="2 6" id="KW-0274">FAD</keyword>
<dbReference type="GO" id="GO:0005737">
    <property type="term" value="C:cytoplasm"/>
    <property type="evidence" value="ECO:0007669"/>
    <property type="project" value="InterPro"/>
</dbReference>
<feature type="domain" description="FAD/NAD(P)-binding" evidence="8">
    <location>
        <begin position="3"/>
        <end position="293"/>
    </location>
</feature>